<accession>A0A481ZDC6</accession>
<evidence type="ECO:0000256" key="2">
    <source>
        <dbReference type="ARBA" id="ARBA00012418"/>
    </source>
</evidence>
<gene>
    <name evidence="15" type="ORF">LCPAC403_02840</name>
</gene>
<evidence type="ECO:0000259" key="13">
    <source>
        <dbReference type="Pfam" id="PF04565"/>
    </source>
</evidence>
<dbReference type="Pfam" id="PF04560">
    <property type="entry name" value="RNA_pol_Rpb2_7"/>
    <property type="match status" value="1"/>
</dbReference>
<dbReference type="GO" id="GO:0006351">
    <property type="term" value="P:DNA-templated transcription"/>
    <property type="evidence" value="ECO:0007669"/>
    <property type="project" value="InterPro"/>
</dbReference>
<dbReference type="SUPFAM" id="SSF64484">
    <property type="entry name" value="beta and beta-prime subunits of DNA dependent RNA-polymerase"/>
    <property type="match status" value="2"/>
</dbReference>
<feature type="coiled-coil region" evidence="9">
    <location>
        <begin position="694"/>
        <end position="721"/>
    </location>
</feature>
<name>A0A481ZDC6_9VIRU</name>
<evidence type="ECO:0000256" key="6">
    <source>
        <dbReference type="ARBA" id="ARBA00023163"/>
    </source>
</evidence>
<dbReference type="InterPro" id="IPR007645">
    <property type="entry name" value="RNA_pol_Rpb2_3"/>
</dbReference>
<keyword evidence="6" id="KW-0804">Transcription</keyword>
<feature type="domain" description="RNA polymerase beta subunit protrusion" evidence="12">
    <location>
        <begin position="98"/>
        <end position="443"/>
    </location>
</feature>
<keyword evidence="5" id="KW-0548">Nucleotidyltransferase</keyword>
<evidence type="ECO:0000256" key="7">
    <source>
        <dbReference type="ARBA" id="ARBA00048552"/>
    </source>
</evidence>
<feature type="domain" description="RNA polymerase Rpb2" evidence="11">
    <location>
        <begin position="1292"/>
        <end position="1380"/>
    </location>
</feature>
<proteinExistence type="inferred from homology"/>
<feature type="domain" description="RNA polymerase Rpb2" evidence="13">
    <location>
        <begin position="491"/>
        <end position="552"/>
    </location>
</feature>
<evidence type="ECO:0000259" key="14">
    <source>
        <dbReference type="Pfam" id="PF04567"/>
    </source>
</evidence>
<dbReference type="InterPro" id="IPR007641">
    <property type="entry name" value="RNA_pol_Rpb2_7"/>
</dbReference>
<evidence type="ECO:0000256" key="5">
    <source>
        <dbReference type="ARBA" id="ARBA00022695"/>
    </source>
</evidence>
<keyword evidence="9" id="KW-0175">Coiled coil</keyword>
<feature type="domain" description="DNA-directed RNA polymerase subunit 2 hybrid-binding" evidence="10">
    <location>
        <begin position="795"/>
        <end position="1032"/>
    </location>
</feature>
<dbReference type="Gene3D" id="2.40.50.150">
    <property type="match status" value="1"/>
</dbReference>
<dbReference type="Pfam" id="PF00562">
    <property type="entry name" value="RNA_pol_Rpb2_6"/>
    <property type="match status" value="2"/>
</dbReference>
<comment type="similarity">
    <text evidence="1 8">Belongs to the RNA polymerase beta chain family.</text>
</comment>
<dbReference type="EMBL" id="MK500590">
    <property type="protein sequence ID" value="QBK93150.1"/>
    <property type="molecule type" value="Genomic_DNA"/>
</dbReference>
<dbReference type="InterPro" id="IPR007644">
    <property type="entry name" value="RNA_pol_bsu_protrusion"/>
</dbReference>
<dbReference type="Gene3D" id="3.90.1100.10">
    <property type="match status" value="2"/>
</dbReference>
<dbReference type="GO" id="GO:0003677">
    <property type="term" value="F:DNA binding"/>
    <property type="evidence" value="ECO:0007669"/>
    <property type="project" value="InterPro"/>
</dbReference>
<protein>
    <recommendedName>
        <fullName evidence="2">DNA-directed RNA polymerase</fullName>
        <ecNumber evidence="2">2.7.7.6</ecNumber>
    </recommendedName>
</protein>
<dbReference type="InterPro" id="IPR014724">
    <property type="entry name" value="RNA_pol_RPB2_OB-fold"/>
</dbReference>
<comment type="catalytic activity">
    <reaction evidence="7">
        <text>RNA(n) + a ribonucleoside 5'-triphosphate = RNA(n+1) + diphosphate</text>
        <dbReference type="Rhea" id="RHEA:21248"/>
        <dbReference type="Rhea" id="RHEA-COMP:14527"/>
        <dbReference type="Rhea" id="RHEA-COMP:17342"/>
        <dbReference type="ChEBI" id="CHEBI:33019"/>
        <dbReference type="ChEBI" id="CHEBI:61557"/>
        <dbReference type="ChEBI" id="CHEBI:140395"/>
        <dbReference type="EC" id="2.7.7.6"/>
    </reaction>
</comment>
<dbReference type="Gene3D" id="2.40.270.10">
    <property type="entry name" value="DNA-directed RNA polymerase, subunit 2, domain 6"/>
    <property type="match status" value="2"/>
</dbReference>
<feature type="domain" description="DNA-directed RNA polymerase subunit 2 hybrid-binding" evidence="10">
    <location>
        <begin position="1172"/>
        <end position="1290"/>
    </location>
</feature>
<sequence>MNSIYETEEKISRPDNGLFVTPPIFKKTVRLSDVKEDDNTPGDISVAPESGELLKTFYVYQGFTSYIQDAFSHFTKKRIPKQMERLVSLQDAGYLNFYGAHFIGRPMIEVKNSKPRPFLPFEARDLGEHYLGRIITNVEILGPDGKTVIDKREGILAGKVPIMLGSSQCHLSDPKTGKIDDPKLVSDYHECLRDAFGYFIVKGMEKMLLLQERLRKNMILTIMKVKQNKSSIITKITCDTDVGSREIWIIEENKALRASILSIFPQQMWDNKDAGKKRLGIPIFVLFRYILNNDMTEEQIFKKYFSPFIRKNENKIWLFLFKSREESKSENDIVRYIEDNIRLRDEQVVGIGKERSRQIREIVTRELFPHMIFGGATMTLTERKLYQFAIMIIKMSKYMIGEIKLDDWNNWGLKRVDSAAVIIEQLFTEIVDVYTRGIATVVKETFLTDPKKILDLVADYHTKMTELFIKSFSSNKWGTSRNPRENVVEQLKRETMLASHTQLTRINAPTTRKAKQASIRQIQTSQLGYICPADSPEGPSCGLVKAVSITASLTIHEESPRIMRVLSEKCGMYDEKGKDICMYNGVFMGWCVAEDLKDILIRLRRSIKIPKHTCIYVDSIGILGIWTDGSRLVRPLLIVDEYDTLVISKPLRDEYGNIIKPNMWDEDMDTLLEHGAVEYIDVLEQQTIVIAQAIDDLLQEKKEYKHALQAAKSAIDEEKSLLEPNMIDDLRGALENRETSLRVKKRLIEMSDTFSPEAAAAARKTANALDVLNGKINRRYTHCEYDPVAIFGIAASVIPFIGHTQAPRNTYQCAMGKQALGIYSSSVDSKLENMKTLAFPSRPQITTTASELLGLSEDPSGQNVIVALLAYEGYNQEDGLILNKQSIERGMFTTVIYHLYKTICKRASGNMIEKFERYVSGRRDEQDYHALDSTGIPRMGTYVKSGDCIIGKIRKNSSNKTNSHIYDVSVYVKPGQEGMVDKVTVSSPQGSQVVSVRIRQVKVPDIGDKFALRYAQKSTVVKIMDTKDMPFTIINNNVVKRFEESGPFGLPKDADDAELVHRFINILDEDGGVALRTGETGIVIREDTKFSAGDCLIAKGDESIYAKFDGYVMAVNEVSFKEMKELDESKEQKEMDEFQIKEREKRKESTRRFLQGGLIRLKVSYKIGDKTLIPDVMVSPASIPSRMTIGLLIELLLSLIFSITGQRISADAFRKYDLNSLRRILRDYGYNTMGWHKMVNGITGIVMNAEIFIEPAYYQTLRHLVQDKFQYRGTGTIKAGTRQPTHGRRKLGGQRWSQMSGVAMISHGVPAVLQDRSCISSDQQETILCRPCSIIGTAVSMTEFSTCSACGGKDFVKLHTGFSFILFQHLLTGLFIKTKLGFRDIPK</sequence>
<organism evidence="15">
    <name type="scientific">Pithovirus LCPAC403</name>
    <dbReference type="NCBI Taxonomy" id="2506596"/>
    <lineage>
        <taxon>Viruses</taxon>
        <taxon>Pithoviruses</taxon>
    </lineage>
</organism>
<dbReference type="Pfam" id="PF04563">
    <property type="entry name" value="RNA_pol_Rpb2_1"/>
    <property type="match status" value="1"/>
</dbReference>
<dbReference type="Pfam" id="PF04565">
    <property type="entry name" value="RNA_pol_Rpb2_3"/>
    <property type="match status" value="1"/>
</dbReference>
<dbReference type="InterPro" id="IPR015712">
    <property type="entry name" value="DNA-dir_RNA_pol_su2"/>
</dbReference>
<keyword evidence="3 15" id="KW-0240">DNA-directed RNA polymerase</keyword>
<evidence type="ECO:0000259" key="10">
    <source>
        <dbReference type="Pfam" id="PF00562"/>
    </source>
</evidence>
<evidence type="ECO:0000256" key="8">
    <source>
        <dbReference type="RuleBase" id="RU000434"/>
    </source>
</evidence>
<dbReference type="GO" id="GO:0003899">
    <property type="term" value="F:DNA-directed RNA polymerase activity"/>
    <property type="evidence" value="ECO:0007669"/>
    <property type="project" value="UniProtKB-EC"/>
</dbReference>
<dbReference type="InterPro" id="IPR007647">
    <property type="entry name" value="RNA_pol_Rpb2_5"/>
</dbReference>
<dbReference type="Pfam" id="PF04567">
    <property type="entry name" value="RNA_pol_Rpb2_5"/>
    <property type="match status" value="1"/>
</dbReference>
<evidence type="ECO:0000313" key="15">
    <source>
        <dbReference type="EMBL" id="QBK93150.1"/>
    </source>
</evidence>
<dbReference type="EC" id="2.7.7.6" evidence="2"/>
<dbReference type="InterPro" id="IPR037033">
    <property type="entry name" value="DNA-dir_RNAP_su2_hyb_sf"/>
</dbReference>
<dbReference type="PANTHER" id="PTHR20856">
    <property type="entry name" value="DNA-DIRECTED RNA POLYMERASE I SUBUNIT 2"/>
    <property type="match status" value="1"/>
</dbReference>
<dbReference type="Gene3D" id="3.90.1800.10">
    <property type="entry name" value="RNA polymerase alpha subunit dimerisation domain"/>
    <property type="match status" value="1"/>
</dbReference>
<evidence type="ECO:0000256" key="1">
    <source>
        <dbReference type="ARBA" id="ARBA00006835"/>
    </source>
</evidence>
<evidence type="ECO:0000256" key="3">
    <source>
        <dbReference type="ARBA" id="ARBA00022478"/>
    </source>
</evidence>
<reference evidence="15" key="1">
    <citation type="journal article" date="2019" name="MBio">
        <title>Virus Genomes from Deep Sea Sediments Expand the Ocean Megavirome and Support Independent Origins of Viral Gigantism.</title>
        <authorList>
            <person name="Backstrom D."/>
            <person name="Yutin N."/>
            <person name="Jorgensen S.L."/>
            <person name="Dharamshi J."/>
            <person name="Homa F."/>
            <person name="Zaremba-Niedwiedzka K."/>
            <person name="Spang A."/>
            <person name="Wolf Y.I."/>
            <person name="Koonin E.V."/>
            <person name="Ettema T.J."/>
        </authorList>
    </citation>
    <scope>NUCLEOTIDE SEQUENCE</scope>
</reference>
<evidence type="ECO:0000259" key="11">
    <source>
        <dbReference type="Pfam" id="PF04560"/>
    </source>
</evidence>
<keyword evidence="4" id="KW-0808">Transferase</keyword>
<evidence type="ECO:0000256" key="9">
    <source>
        <dbReference type="SAM" id="Coils"/>
    </source>
</evidence>
<dbReference type="GO" id="GO:0000428">
    <property type="term" value="C:DNA-directed RNA polymerase complex"/>
    <property type="evidence" value="ECO:0007669"/>
    <property type="project" value="UniProtKB-KW"/>
</dbReference>
<dbReference type="InterPro" id="IPR007120">
    <property type="entry name" value="DNA-dir_RNAP_su2_dom"/>
</dbReference>
<feature type="domain" description="RNA polymerase Rpb2" evidence="14">
    <location>
        <begin position="670"/>
        <end position="787"/>
    </location>
</feature>
<evidence type="ECO:0000256" key="4">
    <source>
        <dbReference type="ARBA" id="ARBA00022679"/>
    </source>
</evidence>
<dbReference type="GO" id="GO:0032549">
    <property type="term" value="F:ribonucleoside binding"/>
    <property type="evidence" value="ECO:0007669"/>
    <property type="project" value="InterPro"/>
</dbReference>
<evidence type="ECO:0000259" key="12">
    <source>
        <dbReference type="Pfam" id="PF04563"/>
    </source>
</evidence>